<dbReference type="Pfam" id="PF19054">
    <property type="entry name" value="DUF5753"/>
    <property type="match status" value="1"/>
</dbReference>
<dbReference type="CDD" id="cd00093">
    <property type="entry name" value="HTH_XRE"/>
    <property type="match status" value="1"/>
</dbReference>
<reference evidence="2 3" key="1">
    <citation type="journal article" date="2019" name="Microbiol. Resour. Announc.">
        <title>Draft Genome Sequence of the Most Traditional epsilon-Poly-l-Lysine Producer, Streptomyces albulus NBRC14147.</title>
        <authorList>
            <person name="Yamanaka K."/>
            <person name="Hamano Y."/>
        </authorList>
    </citation>
    <scope>NUCLEOTIDE SEQUENCE [LARGE SCALE GENOMIC DNA]</scope>
    <source>
        <strain evidence="2 3">NBRC 14147</strain>
    </source>
</reference>
<accession>A0A401R619</accession>
<protein>
    <submittedName>
        <fullName evidence="2">Transcriptional regulator</fullName>
    </submittedName>
</protein>
<evidence type="ECO:0000259" key="1">
    <source>
        <dbReference type="PROSITE" id="PS50943"/>
    </source>
</evidence>
<dbReference type="GO" id="GO:0003677">
    <property type="term" value="F:DNA binding"/>
    <property type="evidence" value="ECO:0007669"/>
    <property type="project" value="InterPro"/>
</dbReference>
<gene>
    <name evidence="2" type="ORF">SALB_05835</name>
</gene>
<name>A0A401R619_STRNR</name>
<feature type="domain" description="HTH cro/C1-type" evidence="1">
    <location>
        <begin position="36"/>
        <end position="57"/>
    </location>
</feature>
<proteinExistence type="predicted"/>
<dbReference type="InterPro" id="IPR043917">
    <property type="entry name" value="DUF5753"/>
</dbReference>
<dbReference type="InterPro" id="IPR001387">
    <property type="entry name" value="Cro/C1-type_HTH"/>
</dbReference>
<dbReference type="SMART" id="SM00530">
    <property type="entry name" value="HTH_XRE"/>
    <property type="match status" value="1"/>
</dbReference>
<dbReference type="Pfam" id="PF13560">
    <property type="entry name" value="HTH_31"/>
    <property type="match status" value="1"/>
</dbReference>
<dbReference type="SUPFAM" id="SSF47413">
    <property type="entry name" value="lambda repressor-like DNA-binding domains"/>
    <property type="match status" value="1"/>
</dbReference>
<dbReference type="PROSITE" id="PS50943">
    <property type="entry name" value="HTH_CROC1"/>
    <property type="match status" value="1"/>
</dbReference>
<dbReference type="InterPro" id="IPR010982">
    <property type="entry name" value="Lambda_DNA-bd_dom_sf"/>
</dbReference>
<dbReference type="EMBL" id="BHXC01000007">
    <property type="protein sequence ID" value="GCB93058.1"/>
    <property type="molecule type" value="Genomic_DNA"/>
</dbReference>
<evidence type="ECO:0000313" key="3">
    <source>
        <dbReference type="Proteomes" id="UP000288351"/>
    </source>
</evidence>
<comment type="caution">
    <text evidence="2">The sequence shown here is derived from an EMBL/GenBank/DDBJ whole genome shotgun (WGS) entry which is preliminary data.</text>
</comment>
<dbReference type="Proteomes" id="UP000288351">
    <property type="component" value="Unassembled WGS sequence"/>
</dbReference>
<sequence length="280" mass="31236">MGNDGLDAGQDEVRDARRQFAEELKSARELYDPRPLSQEALARLVGTSKSTISRVETCHGRIPPELPAMLDEVLGTDGKFKRLYEEIVARSFPSLYRQRMALERSAAVIREWSPTIIPGLLQTADYARSIFKGNAPRAGEDEVSTLLTNRLTRQAILDRDAPPDVRVVMCQSVLLRQLCSPEVMRRQLKALLEAGERSTVRVQILPLDAPAHLFSDWPVSLITTPTHQTSVCVENFKTAGIIEEPDHVRAALRTYDELTSEALSARESARLIASQMESLS</sequence>
<dbReference type="RefSeq" id="WP_016571228.1">
    <property type="nucleotide sequence ID" value="NZ_BHXC01000007.1"/>
</dbReference>
<dbReference type="AlphaFoldDB" id="A0A401R619"/>
<dbReference type="Gene3D" id="1.10.260.40">
    <property type="entry name" value="lambda repressor-like DNA-binding domains"/>
    <property type="match status" value="1"/>
</dbReference>
<organism evidence="2 3">
    <name type="scientific">Streptomyces noursei</name>
    <name type="common">Streptomyces albulus</name>
    <dbReference type="NCBI Taxonomy" id="1971"/>
    <lineage>
        <taxon>Bacteria</taxon>
        <taxon>Bacillati</taxon>
        <taxon>Actinomycetota</taxon>
        <taxon>Actinomycetes</taxon>
        <taxon>Kitasatosporales</taxon>
        <taxon>Streptomycetaceae</taxon>
        <taxon>Streptomyces</taxon>
    </lineage>
</organism>
<evidence type="ECO:0000313" key="2">
    <source>
        <dbReference type="EMBL" id="GCB93058.1"/>
    </source>
</evidence>